<dbReference type="SMART" id="SM00388">
    <property type="entry name" value="HisKA"/>
    <property type="match status" value="1"/>
</dbReference>
<dbReference type="InterPro" id="IPR050736">
    <property type="entry name" value="Sensor_HK_Regulatory"/>
</dbReference>
<evidence type="ECO:0000256" key="5">
    <source>
        <dbReference type="ARBA" id="ARBA00023012"/>
    </source>
</evidence>
<protein>
    <recommendedName>
        <fullName evidence="2">histidine kinase</fullName>
        <ecNumber evidence="2">2.7.13.3</ecNumber>
    </recommendedName>
</protein>
<dbReference type="SMART" id="SM00387">
    <property type="entry name" value="HATPase_c"/>
    <property type="match status" value="1"/>
</dbReference>
<dbReference type="CDD" id="cd00082">
    <property type="entry name" value="HisKA"/>
    <property type="match status" value="1"/>
</dbReference>
<gene>
    <name evidence="7" type="ORF">H9813_09945</name>
</gene>
<keyword evidence="4 7" id="KW-0418">Kinase</keyword>
<evidence type="ECO:0000256" key="1">
    <source>
        <dbReference type="ARBA" id="ARBA00000085"/>
    </source>
</evidence>
<dbReference type="GO" id="GO:0000155">
    <property type="term" value="F:phosphorelay sensor kinase activity"/>
    <property type="evidence" value="ECO:0007669"/>
    <property type="project" value="InterPro"/>
</dbReference>
<comment type="caution">
    <text evidence="7">The sequence shown here is derived from an EMBL/GenBank/DDBJ whole genome shotgun (WGS) entry which is preliminary data.</text>
</comment>
<dbReference type="AlphaFoldDB" id="A0A9D2E639"/>
<feature type="domain" description="Histidine kinase" evidence="6">
    <location>
        <begin position="109"/>
        <end position="320"/>
    </location>
</feature>
<evidence type="ECO:0000256" key="4">
    <source>
        <dbReference type="ARBA" id="ARBA00022777"/>
    </source>
</evidence>
<evidence type="ECO:0000313" key="8">
    <source>
        <dbReference type="Proteomes" id="UP000824035"/>
    </source>
</evidence>
<proteinExistence type="predicted"/>
<dbReference type="InterPro" id="IPR003594">
    <property type="entry name" value="HATPase_dom"/>
</dbReference>
<reference evidence="7" key="2">
    <citation type="submission" date="2021-04" db="EMBL/GenBank/DDBJ databases">
        <authorList>
            <person name="Gilroy R."/>
        </authorList>
    </citation>
    <scope>NUCLEOTIDE SEQUENCE</scope>
    <source>
        <strain evidence="7">ChiGjej4B4-18154</strain>
    </source>
</reference>
<dbReference type="Gene3D" id="1.10.287.130">
    <property type="match status" value="1"/>
</dbReference>
<accession>A0A9D2E639</accession>
<dbReference type="InterPro" id="IPR036890">
    <property type="entry name" value="HATPase_C_sf"/>
</dbReference>
<comment type="catalytic activity">
    <reaction evidence="1">
        <text>ATP + protein L-histidine = ADP + protein N-phospho-L-histidine.</text>
        <dbReference type="EC" id="2.7.13.3"/>
    </reaction>
</comment>
<name>A0A9D2E639_9FIRM</name>
<dbReference type="EMBL" id="DXBV01000100">
    <property type="protein sequence ID" value="HIZ31532.1"/>
    <property type="molecule type" value="Genomic_DNA"/>
</dbReference>
<dbReference type="PROSITE" id="PS50109">
    <property type="entry name" value="HIS_KIN"/>
    <property type="match status" value="1"/>
</dbReference>
<dbReference type="Proteomes" id="UP000824035">
    <property type="component" value="Unassembled WGS sequence"/>
</dbReference>
<keyword evidence="3" id="KW-0808">Transferase</keyword>
<dbReference type="SUPFAM" id="SSF55874">
    <property type="entry name" value="ATPase domain of HSP90 chaperone/DNA topoisomerase II/histidine kinase"/>
    <property type="match status" value="1"/>
</dbReference>
<dbReference type="Gene3D" id="3.30.565.10">
    <property type="entry name" value="Histidine kinase-like ATPase, C-terminal domain"/>
    <property type="match status" value="1"/>
</dbReference>
<evidence type="ECO:0000313" key="7">
    <source>
        <dbReference type="EMBL" id="HIZ31532.1"/>
    </source>
</evidence>
<keyword evidence="5" id="KW-0902">Two-component regulatory system</keyword>
<sequence length="336" mass="36111">MTILLSAMALTIIGGLLFGAPAALFAALCGGVCCALAAGFCIHRAREIDGLSEYLVSVYTGGEILDIRTQREGELNALRDDIYKITTILGEQKAALEADKRLLADFLGDVAHQLKTPIAAIMLQTELWQDEAVPQTDKDQCACRVEEAAERMSWLVEQLLKLCRLDAAVVRFERKPNDARELLAAAAQAVRPLCDARGVAVEWSGQPVSCFCDRAWTLEALTNLAKNAAEHTNAGGRVTLSCDGNALYTEFVVENDGAPIDDEEFPHLFERFWRGKNAAPGSAGIGLALAKAIAQGQEGSVRAENGPRGPRFTLRFYAGDEAVTPLSPGGHPEAVS</sequence>
<evidence type="ECO:0000259" key="6">
    <source>
        <dbReference type="PROSITE" id="PS50109"/>
    </source>
</evidence>
<dbReference type="EC" id="2.7.13.3" evidence="2"/>
<dbReference type="PANTHER" id="PTHR43711">
    <property type="entry name" value="TWO-COMPONENT HISTIDINE KINASE"/>
    <property type="match status" value="1"/>
</dbReference>
<dbReference type="InterPro" id="IPR005467">
    <property type="entry name" value="His_kinase_dom"/>
</dbReference>
<organism evidence="7 8">
    <name type="scientific">Candidatus Allofournierella merdipullorum</name>
    <dbReference type="NCBI Taxonomy" id="2838595"/>
    <lineage>
        <taxon>Bacteria</taxon>
        <taxon>Bacillati</taxon>
        <taxon>Bacillota</taxon>
        <taxon>Clostridia</taxon>
        <taxon>Eubacteriales</taxon>
        <taxon>Oscillospiraceae</taxon>
        <taxon>Allofournierella</taxon>
    </lineage>
</organism>
<dbReference type="InterPro" id="IPR036097">
    <property type="entry name" value="HisK_dim/P_sf"/>
</dbReference>
<dbReference type="Pfam" id="PF02518">
    <property type="entry name" value="HATPase_c"/>
    <property type="match status" value="1"/>
</dbReference>
<dbReference type="PANTHER" id="PTHR43711:SF1">
    <property type="entry name" value="HISTIDINE KINASE 1"/>
    <property type="match status" value="1"/>
</dbReference>
<dbReference type="InterPro" id="IPR003661">
    <property type="entry name" value="HisK_dim/P_dom"/>
</dbReference>
<reference evidence="7" key="1">
    <citation type="journal article" date="2021" name="PeerJ">
        <title>Extensive microbial diversity within the chicken gut microbiome revealed by metagenomics and culture.</title>
        <authorList>
            <person name="Gilroy R."/>
            <person name="Ravi A."/>
            <person name="Getino M."/>
            <person name="Pursley I."/>
            <person name="Horton D.L."/>
            <person name="Alikhan N.F."/>
            <person name="Baker D."/>
            <person name="Gharbi K."/>
            <person name="Hall N."/>
            <person name="Watson M."/>
            <person name="Adriaenssens E.M."/>
            <person name="Foster-Nyarko E."/>
            <person name="Jarju S."/>
            <person name="Secka A."/>
            <person name="Antonio M."/>
            <person name="Oren A."/>
            <person name="Chaudhuri R.R."/>
            <person name="La Ragione R."/>
            <person name="Hildebrand F."/>
            <person name="Pallen M.J."/>
        </authorList>
    </citation>
    <scope>NUCLEOTIDE SEQUENCE</scope>
    <source>
        <strain evidence="7">ChiGjej4B4-18154</strain>
    </source>
</reference>
<dbReference type="SUPFAM" id="SSF47384">
    <property type="entry name" value="Homodimeric domain of signal transducing histidine kinase"/>
    <property type="match status" value="1"/>
</dbReference>
<dbReference type="Pfam" id="PF00512">
    <property type="entry name" value="HisKA"/>
    <property type="match status" value="1"/>
</dbReference>
<evidence type="ECO:0000256" key="2">
    <source>
        <dbReference type="ARBA" id="ARBA00012438"/>
    </source>
</evidence>
<evidence type="ECO:0000256" key="3">
    <source>
        <dbReference type="ARBA" id="ARBA00022679"/>
    </source>
</evidence>